<evidence type="ECO:0000256" key="3">
    <source>
        <dbReference type="ARBA" id="ARBA00023163"/>
    </source>
</evidence>
<dbReference type="InterPro" id="IPR025610">
    <property type="entry name" value="MYC/MYB_N"/>
</dbReference>
<reference evidence="8" key="1">
    <citation type="journal article" date="2017" name="Nature">
        <title>The genome of Chenopodium quinoa.</title>
        <authorList>
            <person name="Jarvis D.E."/>
            <person name="Ho Y.S."/>
            <person name="Lightfoot D.J."/>
            <person name="Schmoeckel S.M."/>
            <person name="Li B."/>
            <person name="Borm T.J.A."/>
            <person name="Ohyanagi H."/>
            <person name="Mineta K."/>
            <person name="Michell C.T."/>
            <person name="Saber N."/>
            <person name="Kharbatia N.M."/>
            <person name="Rupper R.R."/>
            <person name="Sharp A.R."/>
            <person name="Dally N."/>
            <person name="Boughton B.A."/>
            <person name="Woo Y.H."/>
            <person name="Gao G."/>
            <person name="Schijlen E.G.W.M."/>
            <person name="Guo X."/>
            <person name="Momin A.A."/>
            <person name="Negrao S."/>
            <person name="Al-Babili S."/>
            <person name="Gehring C."/>
            <person name="Roessner U."/>
            <person name="Jung C."/>
            <person name="Murphy K."/>
            <person name="Arold S.T."/>
            <person name="Gojobori T."/>
            <person name="van der Linden C.G."/>
            <person name="van Loo E.N."/>
            <person name="Jellen E.N."/>
            <person name="Maughan P.J."/>
            <person name="Tester M."/>
        </authorList>
    </citation>
    <scope>NUCLEOTIDE SEQUENCE [LARGE SCALE GENOMIC DNA]</scope>
    <source>
        <strain evidence="8">cv. PI 614886</strain>
    </source>
</reference>
<feature type="domain" description="BHLH" evidence="7">
    <location>
        <begin position="361"/>
        <end position="410"/>
    </location>
</feature>
<dbReference type="PROSITE" id="PS50888">
    <property type="entry name" value="BHLH"/>
    <property type="match status" value="1"/>
</dbReference>
<dbReference type="GeneID" id="110734388"/>
<reference evidence="8" key="2">
    <citation type="submission" date="2021-03" db="UniProtKB">
        <authorList>
            <consortium name="EnsemblPlants"/>
        </authorList>
    </citation>
    <scope>IDENTIFICATION</scope>
</reference>
<keyword evidence="3 5" id="KW-0804">Transcription</keyword>
<dbReference type="AlphaFoldDB" id="A0A803LFF1"/>
<keyword evidence="9" id="KW-1185">Reference proteome</keyword>
<dbReference type="FunFam" id="4.10.280.10:FF:000078">
    <property type="entry name" value="Transcription factor bHLH13"/>
    <property type="match status" value="1"/>
</dbReference>
<evidence type="ECO:0000259" key="7">
    <source>
        <dbReference type="PROSITE" id="PS50888"/>
    </source>
</evidence>
<evidence type="ECO:0000256" key="4">
    <source>
        <dbReference type="ARBA" id="ARBA00023242"/>
    </source>
</evidence>
<evidence type="ECO:0000313" key="9">
    <source>
        <dbReference type="Proteomes" id="UP000596660"/>
    </source>
</evidence>
<sequence length="510" mass="55891">MGVNCEINDEDKVMLEDVVGVEACKFLMSRFCEEFPSDFNDTGSSDGGMLNLQQGLCQIVDGSNWNYAILWKIVSSKKDGRSVLIWGDGHCQDPKVVVAGERGDGGEGKLVEGNGEIGKKDEAKKRVLEKLHACFRKSEENNFVATLDKVSDIEMLYLTSMYYWFWLDSSMGPANCLTSGRPIWVSDGSACSNHYQSRAHLAKSAKCQTVVFVPVKAGVLELGSIKMVLEEQNLLQVVKHIFGVPQSVQAKAFPKIFGCELSLSGSKPPSTNLNFAPKLEDDAAFSAESHVGGSNVGAKHTYGSSANGCVSEDSGKKLVSEINFGGLNPEAQTPGVEPTKEELLLQPKPRKRGRKPANGREEPLNHVEAERQRREKLNQRFYALRAVVPNISKMDKASLLGDAISYITDLQMKVKMLEAEKEMANPKQKHVAIPEIDFQAGQDDALVHVSFPLDLHPASTVVKTLRDNQVLAPEANVSTTDNKIIHTFTIRTQNGGAENLKEKLQAALSL</sequence>
<evidence type="ECO:0000256" key="2">
    <source>
        <dbReference type="ARBA" id="ARBA00023015"/>
    </source>
</evidence>
<evidence type="ECO:0000256" key="1">
    <source>
        <dbReference type="ARBA" id="ARBA00004123"/>
    </source>
</evidence>
<protein>
    <recommendedName>
        <fullName evidence="5">Transcription factor</fullName>
        <shortName evidence="5">bHLH transcription factor</shortName>
    </recommendedName>
    <alternativeName>
        <fullName evidence="5">Basic helix-loop-helix protein</fullName>
    </alternativeName>
</protein>
<feature type="region of interest" description="Disordered" evidence="6">
    <location>
        <begin position="327"/>
        <end position="365"/>
    </location>
</feature>
<dbReference type="SMR" id="A0A803LFF1"/>
<comment type="subcellular location">
    <subcellularLocation>
        <location evidence="1 5">Nucleus</location>
    </subcellularLocation>
</comment>
<gene>
    <name evidence="8" type="primary">LOC110734388</name>
</gene>
<evidence type="ECO:0000313" key="8">
    <source>
        <dbReference type="EnsemblPlants" id="AUR62011907-RA:cds"/>
    </source>
</evidence>
<dbReference type="OrthoDB" id="677168at2759"/>
<dbReference type="InterPro" id="IPR011598">
    <property type="entry name" value="bHLH_dom"/>
</dbReference>
<evidence type="ECO:0000256" key="6">
    <source>
        <dbReference type="SAM" id="MobiDB-lite"/>
    </source>
</evidence>
<dbReference type="GO" id="GO:0005634">
    <property type="term" value="C:nucleus"/>
    <property type="evidence" value="ECO:0007669"/>
    <property type="project" value="UniProtKB-SubCell"/>
</dbReference>
<keyword evidence="4 5" id="KW-0539">Nucleus</keyword>
<evidence type="ECO:0000256" key="5">
    <source>
        <dbReference type="RuleBase" id="RU369104"/>
    </source>
</evidence>
<proteinExistence type="predicted"/>
<dbReference type="InterPro" id="IPR045084">
    <property type="entry name" value="AIB/MYC-like"/>
</dbReference>
<dbReference type="EnsemblPlants" id="AUR62011907-RA">
    <property type="protein sequence ID" value="AUR62011907-RA:cds"/>
    <property type="gene ID" value="AUR62011907"/>
</dbReference>
<dbReference type="PANTHER" id="PTHR11514">
    <property type="entry name" value="MYC"/>
    <property type="match status" value="1"/>
</dbReference>
<dbReference type="GO" id="GO:0000976">
    <property type="term" value="F:transcription cis-regulatory region binding"/>
    <property type="evidence" value="ECO:0007669"/>
    <property type="project" value="TreeGrafter"/>
</dbReference>
<dbReference type="InterPro" id="IPR036638">
    <property type="entry name" value="HLH_DNA-bd_sf"/>
</dbReference>
<dbReference type="Gramene" id="AUR62011907-RA">
    <property type="protein sequence ID" value="AUR62011907-RA:cds"/>
    <property type="gene ID" value="AUR62011907"/>
</dbReference>
<dbReference type="RefSeq" id="XP_021770216.1">
    <property type="nucleotide sequence ID" value="XM_021914524.1"/>
</dbReference>
<dbReference type="Pfam" id="PF14215">
    <property type="entry name" value="bHLH-MYC_N"/>
    <property type="match status" value="1"/>
</dbReference>
<keyword evidence="2 5" id="KW-0805">Transcription regulation</keyword>
<dbReference type="Pfam" id="PF00010">
    <property type="entry name" value="HLH"/>
    <property type="match status" value="1"/>
</dbReference>
<dbReference type="PANTHER" id="PTHR11514:SF53">
    <property type="entry name" value="TRANSCRIPTION FACTOR BHLH3"/>
    <property type="match status" value="1"/>
</dbReference>
<dbReference type="GO" id="GO:0046983">
    <property type="term" value="F:protein dimerization activity"/>
    <property type="evidence" value="ECO:0007669"/>
    <property type="project" value="InterPro"/>
</dbReference>
<dbReference type="GO" id="GO:0003700">
    <property type="term" value="F:DNA-binding transcription factor activity"/>
    <property type="evidence" value="ECO:0007669"/>
    <property type="project" value="InterPro"/>
</dbReference>
<feature type="compositionally biased region" description="Basic residues" evidence="6">
    <location>
        <begin position="348"/>
        <end position="357"/>
    </location>
</feature>
<dbReference type="Gene3D" id="4.10.280.10">
    <property type="entry name" value="Helix-loop-helix DNA-binding domain"/>
    <property type="match status" value="1"/>
</dbReference>
<dbReference type="OMA" id="ACEFFIS"/>
<accession>A0A803LFF1</accession>
<dbReference type="SUPFAM" id="SSF47459">
    <property type="entry name" value="HLH, helix-loop-helix DNA-binding domain"/>
    <property type="match status" value="1"/>
</dbReference>
<dbReference type="Proteomes" id="UP000596660">
    <property type="component" value="Unplaced"/>
</dbReference>
<dbReference type="SMART" id="SM00353">
    <property type="entry name" value="HLH"/>
    <property type="match status" value="1"/>
</dbReference>
<dbReference type="CDD" id="cd11449">
    <property type="entry name" value="bHLH_AtAIB_like"/>
    <property type="match status" value="1"/>
</dbReference>
<organism evidence="8 9">
    <name type="scientific">Chenopodium quinoa</name>
    <name type="common">Quinoa</name>
    <dbReference type="NCBI Taxonomy" id="63459"/>
    <lineage>
        <taxon>Eukaryota</taxon>
        <taxon>Viridiplantae</taxon>
        <taxon>Streptophyta</taxon>
        <taxon>Embryophyta</taxon>
        <taxon>Tracheophyta</taxon>
        <taxon>Spermatophyta</taxon>
        <taxon>Magnoliopsida</taxon>
        <taxon>eudicotyledons</taxon>
        <taxon>Gunneridae</taxon>
        <taxon>Pentapetalae</taxon>
        <taxon>Caryophyllales</taxon>
        <taxon>Chenopodiaceae</taxon>
        <taxon>Chenopodioideae</taxon>
        <taxon>Atripliceae</taxon>
        <taxon>Chenopodium</taxon>
    </lineage>
</organism>
<name>A0A803LFF1_CHEQI</name>
<dbReference type="KEGG" id="cqi:110734388"/>